<organism evidence="2 3">
    <name type="scientific">Cajanus cajan</name>
    <name type="common">Pigeon pea</name>
    <name type="synonym">Cajanus indicus</name>
    <dbReference type="NCBI Taxonomy" id="3821"/>
    <lineage>
        <taxon>Eukaryota</taxon>
        <taxon>Viridiplantae</taxon>
        <taxon>Streptophyta</taxon>
        <taxon>Embryophyta</taxon>
        <taxon>Tracheophyta</taxon>
        <taxon>Spermatophyta</taxon>
        <taxon>Magnoliopsida</taxon>
        <taxon>eudicotyledons</taxon>
        <taxon>Gunneridae</taxon>
        <taxon>Pentapetalae</taxon>
        <taxon>rosids</taxon>
        <taxon>fabids</taxon>
        <taxon>Fabales</taxon>
        <taxon>Fabaceae</taxon>
        <taxon>Papilionoideae</taxon>
        <taxon>50 kb inversion clade</taxon>
        <taxon>NPAAA clade</taxon>
        <taxon>indigoferoid/millettioid clade</taxon>
        <taxon>Phaseoleae</taxon>
        <taxon>Cajanus</taxon>
    </lineage>
</organism>
<dbReference type="AlphaFoldDB" id="A0A151RU20"/>
<dbReference type="SUPFAM" id="SSF56672">
    <property type="entry name" value="DNA/RNA polymerases"/>
    <property type="match status" value="1"/>
</dbReference>
<sequence>MKPPEGFHNSNPNLVCRLKKAIYGLKQAPRAWFGKLASTLVSFGFVSAKCDHSLFIHSTANSITYMLVYVDDILITGNNADFVQHVISTLNKIFPLKDLGELHYFLGIEAKSLNDGKLLLSQSKYASDLLHKLKMQDAKPVKTPLAPGCKFQSTGTEVAEDPSLYRSVVGALQYLTITRPDLAFTVNKLCQYMHRPLQSHWKIVKRVLQYINGTRDHGLLFEKSHNLHLIGYCDSDWASDQDDMRSTSGYCLFLGSNMISWMAKKQQVVSRSSTEAEYRSLAALVAETQWLKSLLT</sequence>
<dbReference type="EMBL" id="KQ483571">
    <property type="protein sequence ID" value="KYP46019.1"/>
    <property type="molecule type" value="Genomic_DNA"/>
</dbReference>
<evidence type="ECO:0000313" key="2">
    <source>
        <dbReference type="EMBL" id="KYP46019.1"/>
    </source>
</evidence>
<gene>
    <name evidence="2" type="ORF">KK1_032403</name>
</gene>
<dbReference type="CDD" id="cd09272">
    <property type="entry name" value="RNase_HI_RT_Ty1"/>
    <property type="match status" value="1"/>
</dbReference>
<dbReference type="Pfam" id="PF07727">
    <property type="entry name" value="RVT_2"/>
    <property type="match status" value="1"/>
</dbReference>
<dbReference type="PANTHER" id="PTHR11439:SF455">
    <property type="entry name" value="RLK (RECEPTOR-LIKE PROTEIN KINASE) 8, PUTATIVE-RELATED"/>
    <property type="match status" value="1"/>
</dbReference>
<name>A0A151RU20_CAJCA</name>
<proteinExistence type="predicted"/>
<dbReference type="Proteomes" id="UP000075243">
    <property type="component" value="Unassembled WGS sequence"/>
</dbReference>
<protein>
    <recommendedName>
        <fullName evidence="1">Reverse transcriptase Ty1/copia-type domain-containing protein</fullName>
    </recommendedName>
</protein>
<feature type="domain" description="Reverse transcriptase Ty1/copia-type" evidence="1">
    <location>
        <begin position="1"/>
        <end position="146"/>
    </location>
</feature>
<evidence type="ECO:0000259" key="1">
    <source>
        <dbReference type="Pfam" id="PF07727"/>
    </source>
</evidence>
<accession>A0A151RU20</accession>
<reference evidence="2" key="1">
    <citation type="journal article" date="2012" name="Nat. Biotechnol.">
        <title>Draft genome sequence of pigeonpea (Cajanus cajan), an orphan legume crop of resource-poor farmers.</title>
        <authorList>
            <person name="Varshney R.K."/>
            <person name="Chen W."/>
            <person name="Li Y."/>
            <person name="Bharti A.K."/>
            <person name="Saxena R.K."/>
            <person name="Schlueter J.A."/>
            <person name="Donoghue M.T."/>
            <person name="Azam S."/>
            <person name="Fan G."/>
            <person name="Whaley A.M."/>
            <person name="Farmer A.D."/>
            <person name="Sheridan J."/>
            <person name="Iwata A."/>
            <person name="Tuteja R."/>
            <person name="Penmetsa R.V."/>
            <person name="Wu W."/>
            <person name="Upadhyaya H.D."/>
            <person name="Yang S.P."/>
            <person name="Shah T."/>
            <person name="Saxena K.B."/>
            <person name="Michael T."/>
            <person name="McCombie W.R."/>
            <person name="Yang B."/>
            <person name="Zhang G."/>
            <person name="Yang H."/>
            <person name="Wang J."/>
            <person name="Spillane C."/>
            <person name="Cook D.R."/>
            <person name="May G.D."/>
            <person name="Xu X."/>
            <person name="Jackson S.A."/>
        </authorList>
    </citation>
    <scope>NUCLEOTIDE SEQUENCE [LARGE SCALE GENOMIC DNA]</scope>
</reference>
<dbReference type="InterPro" id="IPR013103">
    <property type="entry name" value="RVT_2"/>
</dbReference>
<keyword evidence="3" id="KW-1185">Reference proteome</keyword>
<dbReference type="Gramene" id="C.cajan_28877.t">
    <property type="protein sequence ID" value="C.cajan_28877.t.cds1"/>
    <property type="gene ID" value="C.cajan_28877"/>
</dbReference>
<evidence type="ECO:0000313" key="3">
    <source>
        <dbReference type="Proteomes" id="UP000075243"/>
    </source>
</evidence>
<dbReference type="PANTHER" id="PTHR11439">
    <property type="entry name" value="GAG-POL-RELATED RETROTRANSPOSON"/>
    <property type="match status" value="1"/>
</dbReference>
<dbReference type="InterPro" id="IPR043502">
    <property type="entry name" value="DNA/RNA_pol_sf"/>
</dbReference>